<dbReference type="EMBL" id="FXYE01000001">
    <property type="protein sequence ID" value="SMX34129.1"/>
    <property type="molecule type" value="Genomic_DNA"/>
</dbReference>
<dbReference type="Gene3D" id="1.20.1290.10">
    <property type="entry name" value="AhpD-like"/>
    <property type="match status" value="1"/>
</dbReference>
<proteinExistence type="predicted"/>
<sequence length="135" mass="14963">MTDFSKLFEQMMEQSHAMAKAFNPALESFQVTGFDKIMPTMPKNFMDMMWGNAFNKDGLDSKTRLLVVLAGLTVLGAQAEPQFKLTVRHALEAGATQQEIAEVIYQMAMLGGIPAMTHALNLAQDVFKESEEDDA</sequence>
<dbReference type="GO" id="GO:0051920">
    <property type="term" value="F:peroxiredoxin activity"/>
    <property type="evidence" value="ECO:0007669"/>
    <property type="project" value="InterPro"/>
</dbReference>
<dbReference type="PANTHER" id="PTHR33570">
    <property type="entry name" value="4-CARBOXYMUCONOLACTONE DECARBOXYLASE FAMILY PROTEIN"/>
    <property type="match status" value="1"/>
</dbReference>
<dbReference type="InterPro" id="IPR029032">
    <property type="entry name" value="AhpD-like"/>
</dbReference>
<dbReference type="PANTHER" id="PTHR33570:SF2">
    <property type="entry name" value="CARBOXYMUCONOLACTONE DECARBOXYLASE-LIKE DOMAIN-CONTAINING PROTEIN"/>
    <property type="match status" value="1"/>
</dbReference>
<dbReference type="SUPFAM" id="SSF69118">
    <property type="entry name" value="AhpD-like"/>
    <property type="match status" value="1"/>
</dbReference>
<keyword evidence="3" id="KW-1185">Reference proteome</keyword>
<dbReference type="OrthoDB" id="9801400at2"/>
<dbReference type="InterPro" id="IPR052512">
    <property type="entry name" value="4CMD/NDH-1_regulator"/>
</dbReference>
<evidence type="ECO:0000313" key="2">
    <source>
        <dbReference type="EMBL" id="SMX34129.1"/>
    </source>
</evidence>
<dbReference type="AlphaFoldDB" id="A0A238JU00"/>
<name>A0A238JU00_9RHOB</name>
<protein>
    <submittedName>
        <fullName evidence="2">Carboxymuconolactone decarboxylase family protein</fullName>
    </submittedName>
</protein>
<evidence type="ECO:0000259" key="1">
    <source>
        <dbReference type="Pfam" id="PF02627"/>
    </source>
</evidence>
<accession>A0A238JU00</accession>
<dbReference type="Pfam" id="PF02627">
    <property type="entry name" value="CMD"/>
    <property type="match status" value="1"/>
</dbReference>
<dbReference type="RefSeq" id="WP_093966331.1">
    <property type="nucleotide sequence ID" value="NZ_FXYE01000001.1"/>
</dbReference>
<organism evidence="2 3">
    <name type="scientific">Actibacterium lipolyticum</name>
    <dbReference type="NCBI Taxonomy" id="1524263"/>
    <lineage>
        <taxon>Bacteria</taxon>
        <taxon>Pseudomonadati</taxon>
        <taxon>Pseudomonadota</taxon>
        <taxon>Alphaproteobacteria</taxon>
        <taxon>Rhodobacterales</taxon>
        <taxon>Roseobacteraceae</taxon>
        <taxon>Actibacterium</taxon>
    </lineage>
</organism>
<evidence type="ECO:0000313" key="3">
    <source>
        <dbReference type="Proteomes" id="UP000202922"/>
    </source>
</evidence>
<dbReference type="InterPro" id="IPR003779">
    <property type="entry name" value="CMD-like"/>
</dbReference>
<gene>
    <name evidence="2" type="ORF">COL8621_01188</name>
</gene>
<dbReference type="Proteomes" id="UP000202922">
    <property type="component" value="Unassembled WGS sequence"/>
</dbReference>
<feature type="domain" description="Carboxymuconolactone decarboxylase-like" evidence="1">
    <location>
        <begin position="39"/>
        <end position="125"/>
    </location>
</feature>
<reference evidence="3" key="1">
    <citation type="submission" date="2017-05" db="EMBL/GenBank/DDBJ databases">
        <authorList>
            <person name="Rodrigo-Torres L."/>
            <person name="Arahal R. D."/>
            <person name="Lucena T."/>
        </authorList>
    </citation>
    <scope>NUCLEOTIDE SEQUENCE [LARGE SCALE GENOMIC DNA]</scope>
    <source>
        <strain evidence="3">CECT 8621</strain>
    </source>
</reference>